<dbReference type="CDD" id="cd00609">
    <property type="entry name" value="AAT_like"/>
    <property type="match status" value="1"/>
</dbReference>
<protein>
    <submittedName>
        <fullName evidence="6">Methionine aminotransferase</fullName>
        <ecNumber evidence="6">2.6.1.88</ecNumber>
    </submittedName>
</protein>
<evidence type="ECO:0000313" key="6">
    <source>
        <dbReference type="EMBL" id="VFS86889.1"/>
    </source>
</evidence>
<dbReference type="InterPro" id="IPR004839">
    <property type="entry name" value="Aminotransferase_I/II_large"/>
</dbReference>
<proteinExistence type="predicted"/>
<dbReference type="EC" id="2.6.1.88" evidence="6"/>
<feature type="domain" description="Aminotransferase class I/classII large" evidence="5">
    <location>
        <begin position="33"/>
        <end position="169"/>
    </location>
</feature>
<evidence type="ECO:0000256" key="2">
    <source>
        <dbReference type="ARBA" id="ARBA00022576"/>
    </source>
</evidence>
<name>A0A485CQ40_RAOPL</name>
<evidence type="ECO:0000256" key="3">
    <source>
        <dbReference type="ARBA" id="ARBA00022679"/>
    </source>
</evidence>
<dbReference type="SUPFAM" id="SSF53383">
    <property type="entry name" value="PLP-dependent transferases"/>
    <property type="match status" value="1"/>
</dbReference>
<keyword evidence="3 6" id="KW-0808">Transferase</keyword>
<dbReference type="InterPro" id="IPR015421">
    <property type="entry name" value="PyrdxlP-dep_Trfase_major"/>
</dbReference>
<reference evidence="6 7" key="1">
    <citation type="submission" date="2019-03" db="EMBL/GenBank/DDBJ databases">
        <authorList>
            <consortium name="Pathogen Informatics"/>
        </authorList>
    </citation>
    <scope>NUCLEOTIDE SEQUENCE [LARGE SCALE GENOMIC DNA]</scope>
    <source>
        <strain evidence="6 7">NCTC12998</strain>
    </source>
</reference>
<dbReference type="Gene3D" id="3.90.1150.10">
    <property type="entry name" value="Aspartate Aminotransferase, domain 1"/>
    <property type="match status" value="1"/>
</dbReference>
<dbReference type="InterPro" id="IPR051326">
    <property type="entry name" value="Kynurenine-oxoglutarate_AT"/>
</dbReference>
<dbReference type="EMBL" id="CAADJE010000031">
    <property type="protein sequence ID" value="VFS86889.1"/>
    <property type="molecule type" value="Genomic_DNA"/>
</dbReference>
<dbReference type="AlphaFoldDB" id="A0A485CQ40"/>
<evidence type="ECO:0000313" key="7">
    <source>
        <dbReference type="Proteomes" id="UP000345637"/>
    </source>
</evidence>
<keyword evidence="2 6" id="KW-0032">Aminotransferase</keyword>
<sequence>MSLSSPVTTRSKLPDVGTTIFTVIGQLSAQHNAINLSQGAPNFACDARLVAGVTRAMEEGHNQYAPMTGLPALKERIAGKIAALYGTRYDVDHEVLITASASQGIYSAIGGLVHPGDEVIYFEPSFDSYAPIVRLQGATPVAIKLTVPDFSVNWDEVRAAITPRTRMIYCQYAA</sequence>
<evidence type="ECO:0000259" key="5">
    <source>
        <dbReference type="Pfam" id="PF00155"/>
    </source>
</evidence>
<dbReference type="GO" id="GO:0010326">
    <property type="term" value="F:methionine-oxo-acid transaminase activity"/>
    <property type="evidence" value="ECO:0007669"/>
    <property type="project" value="UniProtKB-EC"/>
</dbReference>
<dbReference type="Gene3D" id="3.40.640.10">
    <property type="entry name" value="Type I PLP-dependent aspartate aminotransferase-like (Major domain)"/>
    <property type="match status" value="1"/>
</dbReference>
<gene>
    <name evidence="6" type="primary">ybdL_3</name>
    <name evidence="6" type="ORF">NCTC12998_06282</name>
</gene>
<dbReference type="GO" id="GO:0016212">
    <property type="term" value="F:kynurenine-oxoglutarate transaminase activity"/>
    <property type="evidence" value="ECO:0007669"/>
    <property type="project" value="TreeGrafter"/>
</dbReference>
<dbReference type="GO" id="GO:0030170">
    <property type="term" value="F:pyridoxal phosphate binding"/>
    <property type="evidence" value="ECO:0007669"/>
    <property type="project" value="InterPro"/>
</dbReference>
<evidence type="ECO:0000256" key="4">
    <source>
        <dbReference type="ARBA" id="ARBA00022898"/>
    </source>
</evidence>
<dbReference type="PANTHER" id="PTHR43807">
    <property type="entry name" value="FI04487P"/>
    <property type="match status" value="1"/>
</dbReference>
<keyword evidence="4" id="KW-0663">Pyridoxal phosphate</keyword>
<dbReference type="InterPro" id="IPR015424">
    <property type="entry name" value="PyrdxlP-dep_Trfase"/>
</dbReference>
<organism evidence="6 7">
    <name type="scientific">Raoultella planticola</name>
    <name type="common">Klebsiella planticola</name>
    <dbReference type="NCBI Taxonomy" id="575"/>
    <lineage>
        <taxon>Bacteria</taxon>
        <taxon>Pseudomonadati</taxon>
        <taxon>Pseudomonadota</taxon>
        <taxon>Gammaproteobacteria</taxon>
        <taxon>Enterobacterales</taxon>
        <taxon>Enterobacteriaceae</taxon>
        <taxon>Klebsiella/Raoultella group</taxon>
        <taxon>Raoultella</taxon>
    </lineage>
</organism>
<dbReference type="Pfam" id="PF00155">
    <property type="entry name" value="Aminotran_1_2"/>
    <property type="match status" value="1"/>
</dbReference>
<evidence type="ECO:0000256" key="1">
    <source>
        <dbReference type="ARBA" id="ARBA00001933"/>
    </source>
</evidence>
<dbReference type="PANTHER" id="PTHR43807:SF20">
    <property type="entry name" value="FI04487P"/>
    <property type="match status" value="1"/>
</dbReference>
<comment type="cofactor">
    <cofactor evidence="1">
        <name>pyridoxal 5'-phosphate</name>
        <dbReference type="ChEBI" id="CHEBI:597326"/>
    </cofactor>
</comment>
<dbReference type="GO" id="GO:0005737">
    <property type="term" value="C:cytoplasm"/>
    <property type="evidence" value="ECO:0007669"/>
    <property type="project" value="TreeGrafter"/>
</dbReference>
<dbReference type="Proteomes" id="UP000345637">
    <property type="component" value="Unassembled WGS sequence"/>
</dbReference>
<dbReference type="InterPro" id="IPR015422">
    <property type="entry name" value="PyrdxlP-dep_Trfase_small"/>
</dbReference>
<accession>A0A485CQ40</accession>